<keyword evidence="3" id="KW-0479">Metal-binding</keyword>
<feature type="domain" description="C2H2-type" evidence="13">
    <location>
        <begin position="66"/>
        <end position="93"/>
    </location>
</feature>
<comment type="similarity">
    <text evidence="2">Belongs to the krueppel C2H2-type zinc-finger protein family.</text>
</comment>
<feature type="domain" description="C2H2-type" evidence="13">
    <location>
        <begin position="123"/>
        <end position="150"/>
    </location>
</feature>
<keyword evidence="9" id="KW-0804">Transcription</keyword>
<dbReference type="OMA" id="TRHTDYK"/>
<feature type="compositionally biased region" description="Basic and acidic residues" evidence="12">
    <location>
        <begin position="272"/>
        <end position="288"/>
    </location>
</feature>
<dbReference type="InParanoid" id="A0A7R8YUR2"/>
<name>A0A7R8YUR2_HERIL</name>
<evidence type="ECO:0000313" key="15">
    <source>
        <dbReference type="Proteomes" id="UP000594454"/>
    </source>
</evidence>
<evidence type="ECO:0000313" key="14">
    <source>
        <dbReference type="EMBL" id="CAD7086467.1"/>
    </source>
</evidence>
<dbReference type="AlphaFoldDB" id="A0A7R8YUR2"/>
<keyword evidence="10" id="KW-0539">Nucleus</keyword>
<keyword evidence="7" id="KW-0805">Transcription regulation</keyword>
<dbReference type="InterPro" id="IPR036236">
    <property type="entry name" value="Znf_C2H2_sf"/>
</dbReference>
<evidence type="ECO:0000259" key="13">
    <source>
        <dbReference type="PROSITE" id="PS50157"/>
    </source>
</evidence>
<keyword evidence="15" id="KW-1185">Reference proteome</keyword>
<protein>
    <recommendedName>
        <fullName evidence="13">C2H2-type domain-containing protein</fullName>
    </recommendedName>
</protein>
<evidence type="ECO:0000256" key="2">
    <source>
        <dbReference type="ARBA" id="ARBA00006991"/>
    </source>
</evidence>
<gene>
    <name evidence="14" type="ORF">HERILL_LOCUS9239</name>
</gene>
<organism evidence="14 15">
    <name type="scientific">Hermetia illucens</name>
    <name type="common">Black soldier fly</name>
    <dbReference type="NCBI Taxonomy" id="343691"/>
    <lineage>
        <taxon>Eukaryota</taxon>
        <taxon>Metazoa</taxon>
        <taxon>Ecdysozoa</taxon>
        <taxon>Arthropoda</taxon>
        <taxon>Hexapoda</taxon>
        <taxon>Insecta</taxon>
        <taxon>Pterygota</taxon>
        <taxon>Neoptera</taxon>
        <taxon>Endopterygota</taxon>
        <taxon>Diptera</taxon>
        <taxon>Brachycera</taxon>
        <taxon>Stratiomyomorpha</taxon>
        <taxon>Stratiomyidae</taxon>
        <taxon>Hermetiinae</taxon>
        <taxon>Hermetia</taxon>
    </lineage>
</organism>
<dbReference type="GO" id="GO:0000122">
    <property type="term" value="P:negative regulation of transcription by RNA polymerase II"/>
    <property type="evidence" value="ECO:0007669"/>
    <property type="project" value="UniProtKB-ARBA"/>
</dbReference>
<feature type="region of interest" description="Disordered" evidence="12">
    <location>
        <begin position="298"/>
        <end position="329"/>
    </location>
</feature>
<dbReference type="FunFam" id="3.30.160.60:FF:001480">
    <property type="entry name" value="Si:cabz01071911.3"/>
    <property type="match status" value="1"/>
</dbReference>
<evidence type="ECO:0000256" key="10">
    <source>
        <dbReference type="ARBA" id="ARBA00023242"/>
    </source>
</evidence>
<feature type="domain" description="C2H2-type" evidence="13">
    <location>
        <begin position="601"/>
        <end position="628"/>
    </location>
</feature>
<dbReference type="EMBL" id="LR899011">
    <property type="protein sequence ID" value="CAD7086467.1"/>
    <property type="molecule type" value="Genomic_DNA"/>
</dbReference>
<evidence type="ECO:0000256" key="1">
    <source>
        <dbReference type="ARBA" id="ARBA00004123"/>
    </source>
</evidence>
<feature type="domain" description="C2H2-type" evidence="13">
    <location>
        <begin position="573"/>
        <end position="600"/>
    </location>
</feature>
<evidence type="ECO:0000256" key="12">
    <source>
        <dbReference type="SAM" id="MobiDB-lite"/>
    </source>
</evidence>
<feature type="domain" description="C2H2-type" evidence="13">
    <location>
        <begin position="179"/>
        <end position="200"/>
    </location>
</feature>
<dbReference type="FunCoup" id="A0A7R8YUR2">
    <property type="interactions" value="266"/>
</dbReference>
<keyword evidence="6" id="KW-0862">Zinc</keyword>
<reference evidence="14 15" key="1">
    <citation type="submission" date="2020-11" db="EMBL/GenBank/DDBJ databases">
        <authorList>
            <person name="Wallbank WR R."/>
            <person name="Pardo Diaz C."/>
            <person name="Kozak K."/>
            <person name="Martin S."/>
            <person name="Jiggins C."/>
            <person name="Moest M."/>
            <person name="Warren A I."/>
            <person name="Generalovic N T."/>
            <person name="Byers J.R.P. K."/>
            <person name="Montejo-Kovacevich G."/>
            <person name="Yen C E."/>
        </authorList>
    </citation>
    <scope>NUCLEOTIDE SEQUENCE [LARGE SCALE GENOMIC DNA]</scope>
</reference>
<dbReference type="GO" id="GO:0008270">
    <property type="term" value="F:zinc ion binding"/>
    <property type="evidence" value="ECO:0007669"/>
    <property type="project" value="UniProtKB-KW"/>
</dbReference>
<keyword evidence="8" id="KW-0238">DNA-binding</keyword>
<evidence type="ECO:0000256" key="9">
    <source>
        <dbReference type="ARBA" id="ARBA00023163"/>
    </source>
</evidence>
<evidence type="ECO:0000256" key="7">
    <source>
        <dbReference type="ARBA" id="ARBA00023015"/>
    </source>
</evidence>
<dbReference type="PROSITE" id="PS50157">
    <property type="entry name" value="ZINC_FINGER_C2H2_2"/>
    <property type="match status" value="9"/>
</dbReference>
<dbReference type="Proteomes" id="UP000594454">
    <property type="component" value="Chromosome 3"/>
</dbReference>
<dbReference type="InterPro" id="IPR013087">
    <property type="entry name" value="Znf_C2H2_type"/>
</dbReference>
<feature type="region of interest" description="Disordered" evidence="12">
    <location>
        <begin position="269"/>
        <end position="288"/>
    </location>
</feature>
<dbReference type="Gene3D" id="3.30.160.60">
    <property type="entry name" value="Classic Zinc Finger"/>
    <property type="match status" value="10"/>
</dbReference>
<keyword evidence="5 11" id="KW-0863">Zinc-finger</keyword>
<evidence type="ECO:0000256" key="11">
    <source>
        <dbReference type="PROSITE-ProRule" id="PRU00042"/>
    </source>
</evidence>
<feature type="domain" description="C2H2-type" evidence="13">
    <location>
        <begin position="95"/>
        <end position="122"/>
    </location>
</feature>
<comment type="subcellular location">
    <subcellularLocation>
        <location evidence="1">Nucleus</location>
    </subcellularLocation>
</comment>
<dbReference type="FunFam" id="3.30.160.60:FF:002388">
    <property type="entry name" value="Uncharacterized protein, isoform B"/>
    <property type="match status" value="1"/>
</dbReference>
<dbReference type="OrthoDB" id="654211at2759"/>
<dbReference type="PROSITE" id="PS00028">
    <property type="entry name" value="ZINC_FINGER_C2H2_1"/>
    <property type="match status" value="8"/>
</dbReference>
<dbReference type="SUPFAM" id="SSF57667">
    <property type="entry name" value="beta-beta-alpha zinc fingers"/>
    <property type="match status" value="6"/>
</dbReference>
<evidence type="ECO:0000256" key="3">
    <source>
        <dbReference type="ARBA" id="ARBA00022723"/>
    </source>
</evidence>
<dbReference type="FunFam" id="3.30.160.60:FF:000303">
    <property type="entry name" value="Zinc finger protein 41"/>
    <property type="match status" value="1"/>
</dbReference>
<dbReference type="PANTHER" id="PTHR24379:SF127">
    <property type="entry name" value="BLOODY FINGERS-RELATED"/>
    <property type="match status" value="1"/>
</dbReference>
<accession>A0A7R8YUR2</accession>
<feature type="domain" description="C2H2-type" evidence="13">
    <location>
        <begin position="459"/>
        <end position="486"/>
    </location>
</feature>
<keyword evidence="4" id="KW-0677">Repeat</keyword>
<dbReference type="GO" id="GO:0000977">
    <property type="term" value="F:RNA polymerase II transcription regulatory region sequence-specific DNA binding"/>
    <property type="evidence" value="ECO:0007669"/>
    <property type="project" value="TreeGrafter"/>
</dbReference>
<dbReference type="Pfam" id="PF00096">
    <property type="entry name" value="zf-C2H2"/>
    <property type="match status" value="7"/>
</dbReference>
<evidence type="ECO:0000256" key="4">
    <source>
        <dbReference type="ARBA" id="ARBA00022737"/>
    </source>
</evidence>
<evidence type="ECO:0000256" key="5">
    <source>
        <dbReference type="ARBA" id="ARBA00022771"/>
    </source>
</evidence>
<sequence>MKKQKTPARFGCSNCTFQSRTEGGLARHIQDFHNICCEICKTIHDSPGSYVAHVQKVHNSEKFAREICEKCGKQFLTRQSLKNHMESNCGTRKRFKCDVCNQNYSSRVTLAAHKLIHSGEKLYTCDYCGKQFISQGELKVHERKHTKEKPFKCNTCHKAFPYRESLVTHMSVHTGIKPYICENCGKTFSCVGNLQKHRRVRPFSCGLPEYCQQSKRIAPRTKTKRLRRGSDTTAADEGNKFKVEYLDENIDEVEPVDFLHILDEESSQVPMELDKSDESHSNIKIERLDLTEANIEESSMNDDDSHFSGDCDSQSEEQTPDPNTSDEHVDYDADFEQYAVQLLDEIDGDSTEMDVNMLKNGEDAPVALSPENVTKYLAEDTALNAWKAEPTATPEDTDLETETYLADGIECDSMEEVYGCPSCYSDFKTTNLLIEHLQSEHNLTDEIIEQHFQTDGTELACPQCGKKFHLQYLFEKHLEVHENSPQIISIEITKEESEKPIIKTKSKDKILAGTDFICLKCGKKCFSRSAFREHEASNCGETRRYKCDICNKFYYSLGSLKTHKTVHTGDLPFLCSYCGKSFRTKGEHAVHSRKHTGEKPFKCHICPKSFPYRQSLVTHITTHTGEKPFQCGCGQSFSCVRNLLSHRNTFNATCGQLPLQTKPVIQIGVIKGQLYVGEKSE</sequence>
<feature type="domain" description="C2H2-type" evidence="13">
    <location>
        <begin position="151"/>
        <end position="178"/>
    </location>
</feature>
<dbReference type="GO" id="GO:0005634">
    <property type="term" value="C:nucleus"/>
    <property type="evidence" value="ECO:0007669"/>
    <property type="project" value="UniProtKB-SubCell"/>
</dbReference>
<evidence type="ECO:0000256" key="6">
    <source>
        <dbReference type="ARBA" id="ARBA00022833"/>
    </source>
</evidence>
<evidence type="ECO:0000256" key="8">
    <source>
        <dbReference type="ARBA" id="ARBA00023125"/>
    </source>
</evidence>
<proteinExistence type="inferred from homology"/>
<dbReference type="GO" id="GO:0000981">
    <property type="term" value="F:DNA-binding transcription factor activity, RNA polymerase II-specific"/>
    <property type="evidence" value="ECO:0007669"/>
    <property type="project" value="TreeGrafter"/>
</dbReference>
<dbReference type="PANTHER" id="PTHR24379">
    <property type="entry name" value="KRAB AND ZINC FINGER DOMAIN-CONTAINING"/>
    <property type="match status" value="1"/>
</dbReference>
<dbReference type="SMART" id="SM00355">
    <property type="entry name" value="ZnF_C2H2"/>
    <property type="match status" value="13"/>
</dbReference>
<dbReference type="FunFam" id="3.30.160.60:FF:001465">
    <property type="entry name" value="Zinc finger protein 560"/>
    <property type="match status" value="1"/>
</dbReference>
<feature type="domain" description="C2H2-type" evidence="13">
    <location>
        <begin position="545"/>
        <end position="572"/>
    </location>
</feature>